<dbReference type="Gene3D" id="3.40.50.300">
    <property type="entry name" value="P-loop containing nucleotide triphosphate hydrolases"/>
    <property type="match status" value="1"/>
</dbReference>
<proteinExistence type="predicted"/>
<dbReference type="GO" id="GO:0016020">
    <property type="term" value="C:membrane"/>
    <property type="evidence" value="ECO:0007669"/>
    <property type="project" value="TreeGrafter"/>
</dbReference>
<evidence type="ECO:0000313" key="2">
    <source>
        <dbReference type="EMBL" id="GFH15034.1"/>
    </source>
</evidence>
<dbReference type="InterPro" id="IPR039421">
    <property type="entry name" value="Type_1_exporter"/>
</dbReference>
<protein>
    <submittedName>
        <fullName evidence="2">ATP-binding cassette sub-family B member 6</fullName>
    </submittedName>
</protein>
<dbReference type="AlphaFoldDB" id="A0A699Z874"/>
<keyword evidence="2" id="KW-0547">Nucleotide-binding</keyword>
<dbReference type="GO" id="GO:0005524">
    <property type="term" value="F:ATP binding"/>
    <property type="evidence" value="ECO:0007669"/>
    <property type="project" value="UniProtKB-KW"/>
</dbReference>
<sequence>MVLRGLSFVVPGGKTLAVVGSTGSGKSTLLKLLLRLYDPWSGCVRIDGQDIAQASLASVRRAIGVVPQDSVLFNQSVLYNIKYGAP</sequence>
<gene>
    <name evidence="2" type="ORF">HaLaN_11190</name>
</gene>
<feature type="domain" description="ABC transporter" evidence="1">
    <location>
        <begin position="3"/>
        <end position="76"/>
    </location>
</feature>
<reference evidence="2 3" key="1">
    <citation type="submission" date="2020-02" db="EMBL/GenBank/DDBJ databases">
        <title>Draft genome sequence of Haematococcus lacustris strain NIES-144.</title>
        <authorList>
            <person name="Morimoto D."/>
            <person name="Nakagawa S."/>
            <person name="Yoshida T."/>
            <person name="Sawayama S."/>
        </authorList>
    </citation>
    <scope>NUCLEOTIDE SEQUENCE [LARGE SCALE GENOMIC DNA]</scope>
    <source>
        <strain evidence="2 3">NIES-144</strain>
    </source>
</reference>
<dbReference type="InterPro" id="IPR027417">
    <property type="entry name" value="P-loop_NTPase"/>
</dbReference>
<keyword evidence="2" id="KW-0067">ATP-binding</keyword>
<dbReference type="GO" id="GO:0042626">
    <property type="term" value="F:ATPase-coupled transmembrane transporter activity"/>
    <property type="evidence" value="ECO:0007669"/>
    <property type="project" value="TreeGrafter"/>
</dbReference>
<organism evidence="2 3">
    <name type="scientific">Haematococcus lacustris</name>
    <name type="common">Green alga</name>
    <name type="synonym">Haematococcus pluvialis</name>
    <dbReference type="NCBI Taxonomy" id="44745"/>
    <lineage>
        <taxon>Eukaryota</taxon>
        <taxon>Viridiplantae</taxon>
        <taxon>Chlorophyta</taxon>
        <taxon>core chlorophytes</taxon>
        <taxon>Chlorophyceae</taxon>
        <taxon>CS clade</taxon>
        <taxon>Chlamydomonadales</taxon>
        <taxon>Haematococcaceae</taxon>
        <taxon>Haematococcus</taxon>
    </lineage>
</organism>
<dbReference type="EMBL" id="BLLF01000797">
    <property type="protein sequence ID" value="GFH15034.1"/>
    <property type="molecule type" value="Genomic_DNA"/>
</dbReference>
<feature type="non-terminal residue" evidence="2">
    <location>
        <position position="86"/>
    </location>
</feature>
<dbReference type="PANTHER" id="PTHR24221">
    <property type="entry name" value="ATP-BINDING CASSETTE SUB-FAMILY B"/>
    <property type="match status" value="1"/>
</dbReference>
<feature type="non-terminal residue" evidence="2">
    <location>
        <position position="1"/>
    </location>
</feature>
<dbReference type="SUPFAM" id="SSF52540">
    <property type="entry name" value="P-loop containing nucleoside triphosphate hydrolases"/>
    <property type="match status" value="1"/>
</dbReference>
<dbReference type="Proteomes" id="UP000485058">
    <property type="component" value="Unassembled WGS sequence"/>
</dbReference>
<evidence type="ECO:0000259" key="1">
    <source>
        <dbReference type="Pfam" id="PF00005"/>
    </source>
</evidence>
<comment type="caution">
    <text evidence="2">The sequence shown here is derived from an EMBL/GenBank/DDBJ whole genome shotgun (WGS) entry which is preliminary data.</text>
</comment>
<dbReference type="PANTHER" id="PTHR24221:SF654">
    <property type="entry name" value="ATP-BINDING CASSETTE SUB-FAMILY B MEMBER 6"/>
    <property type="match status" value="1"/>
</dbReference>
<evidence type="ECO:0000313" key="3">
    <source>
        <dbReference type="Proteomes" id="UP000485058"/>
    </source>
</evidence>
<name>A0A699Z874_HAELA</name>
<dbReference type="InterPro" id="IPR003439">
    <property type="entry name" value="ABC_transporter-like_ATP-bd"/>
</dbReference>
<keyword evidence="3" id="KW-1185">Reference proteome</keyword>
<dbReference type="Pfam" id="PF00005">
    <property type="entry name" value="ABC_tran"/>
    <property type="match status" value="1"/>
</dbReference>
<dbReference type="GO" id="GO:0016887">
    <property type="term" value="F:ATP hydrolysis activity"/>
    <property type="evidence" value="ECO:0007669"/>
    <property type="project" value="InterPro"/>
</dbReference>
<accession>A0A699Z874</accession>